<dbReference type="GO" id="GO:0005829">
    <property type="term" value="C:cytosol"/>
    <property type="evidence" value="ECO:0007669"/>
    <property type="project" value="TreeGrafter"/>
</dbReference>
<dbReference type="PANTHER" id="PTHR24006">
    <property type="entry name" value="UBIQUITIN CARBOXYL-TERMINAL HYDROLASE"/>
    <property type="match status" value="1"/>
</dbReference>
<dbReference type="PROSITE" id="PS00973">
    <property type="entry name" value="USP_2"/>
    <property type="match status" value="1"/>
</dbReference>
<dbReference type="EMBL" id="JAESVG020000006">
    <property type="protein sequence ID" value="KAG8626991.1"/>
    <property type="molecule type" value="Genomic_DNA"/>
</dbReference>
<dbReference type="Pfam" id="PF00443">
    <property type="entry name" value="UCH"/>
    <property type="match status" value="1"/>
</dbReference>
<dbReference type="EC" id="3.4.19.12" evidence="1"/>
<dbReference type="PANTHER" id="PTHR24006:SF904">
    <property type="entry name" value="UBIQUITIN CARBOXYL-TERMINAL HYDROLASE 16"/>
    <property type="match status" value="1"/>
</dbReference>
<dbReference type="InterPro" id="IPR001394">
    <property type="entry name" value="Peptidase_C19_UCH"/>
</dbReference>
<feature type="compositionally biased region" description="Gly residues" evidence="2">
    <location>
        <begin position="219"/>
        <end position="230"/>
    </location>
</feature>
<comment type="caution">
    <text evidence="5">The sequence shown here is derived from an EMBL/GenBank/DDBJ whole genome shotgun (WGS) entry which is preliminary data.</text>
</comment>
<dbReference type="InterPro" id="IPR028889">
    <property type="entry name" value="USP"/>
</dbReference>
<dbReference type="AlphaFoldDB" id="A0A8K0L3F7"/>
<feature type="region of interest" description="Disordered" evidence="2">
    <location>
        <begin position="360"/>
        <end position="382"/>
    </location>
</feature>
<dbReference type="GO" id="GO:0016579">
    <property type="term" value="P:protein deubiquitination"/>
    <property type="evidence" value="ECO:0007669"/>
    <property type="project" value="InterPro"/>
</dbReference>
<organism evidence="5 6">
    <name type="scientific">Elsinoe batatas</name>
    <dbReference type="NCBI Taxonomy" id="2601811"/>
    <lineage>
        <taxon>Eukaryota</taxon>
        <taxon>Fungi</taxon>
        <taxon>Dikarya</taxon>
        <taxon>Ascomycota</taxon>
        <taxon>Pezizomycotina</taxon>
        <taxon>Dothideomycetes</taxon>
        <taxon>Dothideomycetidae</taxon>
        <taxon>Myriangiales</taxon>
        <taxon>Elsinoaceae</taxon>
        <taxon>Elsinoe</taxon>
    </lineage>
</organism>
<keyword evidence="3" id="KW-1133">Transmembrane helix</keyword>
<feature type="transmembrane region" description="Helical" evidence="3">
    <location>
        <begin position="12"/>
        <end position="32"/>
    </location>
</feature>
<proteinExistence type="inferred from homology"/>
<reference evidence="5" key="1">
    <citation type="submission" date="2021-07" db="EMBL/GenBank/DDBJ databases">
        <title>Elsinoe batatas strain:CRI-CJ2 Genome sequencing and assembly.</title>
        <authorList>
            <person name="Huang L."/>
        </authorList>
    </citation>
    <scope>NUCLEOTIDE SEQUENCE</scope>
    <source>
        <strain evidence="5">CRI-CJ2</strain>
    </source>
</reference>
<evidence type="ECO:0000256" key="1">
    <source>
        <dbReference type="RuleBase" id="RU366025"/>
    </source>
</evidence>
<accession>A0A8K0L3F7</accession>
<dbReference type="Proteomes" id="UP000809789">
    <property type="component" value="Unassembled WGS sequence"/>
</dbReference>
<dbReference type="PROSITE" id="PS50235">
    <property type="entry name" value="USP_3"/>
    <property type="match status" value="1"/>
</dbReference>
<dbReference type="PROSITE" id="PS00972">
    <property type="entry name" value="USP_1"/>
    <property type="match status" value="1"/>
</dbReference>
<dbReference type="InterPro" id="IPR038765">
    <property type="entry name" value="Papain-like_cys_pep_sf"/>
</dbReference>
<comment type="similarity">
    <text evidence="1">Belongs to the peptidase C19 family.</text>
</comment>
<dbReference type="GO" id="GO:0005634">
    <property type="term" value="C:nucleus"/>
    <property type="evidence" value="ECO:0007669"/>
    <property type="project" value="TreeGrafter"/>
</dbReference>
<evidence type="ECO:0000259" key="4">
    <source>
        <dbReference type="PROSITE" id="PS50235"/>
    </source>
</evidence>
<evidence type="ECO:0000313" key="6">
    <source>
        <dbReference type="Proteomes" id="UP000809789"/>
    </source>
</evidence>
<evidence type="ECO:0000256" key="2">
    <source>
        <dbReference type="SAM" id="MobiDB-lite"/>
    </source>
</evidence>
<keyword evidence="6" id="KW-1185">Reference proteome</keyword>
<dbReference type="OrthoDB" id="2248014at2759"/>
<sequence>MPDKPLQIAAYAAGASLAAVTLVYVFGPTFFLDDDAAQSTRSSRKRGIVGLANPANDCFINSVLQTLAGVPELRVYLIRELHLRRMEGKGVYDVFEVEPSANEQKEEGKEGEDEIAPFKRQGEKTPEWKQRGLQQGLITSALKEMLDALNERPIYRKTLSAQAFVGALEQAFRTRINRSQQDAQEFLQLVTERLAEEFYAGMKARKRARRRRRLEEGSGGKGSGEMGQEGQGEDVVPEKGEEDGKEDESHPSFPFEGKIESQIECTHCRFQPRPSASSFVTLTLHVPQGGNSTSLSTCFDGMLKVEHIDDFKCAKCRMTHALETKLTALAKVSSKSTVADSTTAELKQDIDALKKCIDEDPESPPKDIVLPPASEAPKRKIARHSRISSFPRVLAIHLSRSMWDNTTSSAKNLAKVSFPETLPLGGILDQVSYRLLGVVTHKGGHNSGHYESFRRQMLREPYLAPVSMGESGLYSNLGTPRGSALPSPALKARTSKDVISPALSSVDENATTTSSSNSSPDAASAQSPIGPSESTSSVTSTGKSRSSLSLSGTLATEETRASSPSSAVSVTGTETGSGAGKKTDLRRKSSMTRVAERFKGEREKKKVKKSSSRWWRISDDKVKECTTKDVLKQEREVYLLFYEMVETVEAS</sequence>
<evidence type="ECO:0000313" key="5">
    <source>
        <dbReference type="EMBL" id="KAG8626991.1"/>
    </source>
</evidence>
<keyword evidence="1" id="KW-0833">Ubl conjugation pathway</keyword>
<keyword evidence="1" id="KW-0788">Thiol protease</keyword>
<comment type="catalytic activity">
    <reaction evidence="1">
        <text>Thiol-dependent hydrolysis of ester, thioester, amide, peptide and isopeptide bonds formed by the C-terminal Gly of ubiquitin (a 76-residue protein attached to proteins as an intracellular targeting signal).</text>
        <dbReference type="EC" id="3.4.19.12"/>
    </reaction>
</comment>
<evidence type="ECO:0000256" key="3">
    <source>
        <dbReference type="SAM" id="Phobius"/>
    </source>
</evidence>
<feature type="region of interest" description="Disordered" evidence="2">
    <location>
        <begin position="100"/>
        <end position="131"/>
    </location>
</feature>
<gene>
    <name evidence="5" type="ORF">KVT40_005936</name>
</gene>
<feature type="domain" description="USP" evidence="4">
    <location>
        <begin position="49"/>
        <end position="645"/>
    </location>
</feature>
<keyword evidence="1" id="KW-0378">Hydrolase</keyword>
<keyword evidence="3" id="KW-0812">Transmembrane</keyword>
<feature type="compositionally biased region" description="Polar residues" evidence="2">
    <location>
        <begin position="561"/>
        <end position="576"/>
    </location>
</feature>
<dbReference type="GO" id="GO:0004843">
    <property type="term" value="F:cysteine-type deubiquitinase activity"/>
    <property type="evidence" value="ECO:0007669"/>
    <property type="project" value="UniProtKB-UniRule"/>
</dbReference>
<feature type="compositionally biased region" description="Low complexity" evidence="2">
    <location>
        <begin position="510"/>
        <end position="556"/>
    </location>
</feature>
<feature type="compositionally biased region" description="Basic and acidic residues" evidence="2">
    <location>
        <begin position="116"/>
        <end position="130"/>
    </location>
</feature>
<keyword evidence="3" id="KW-0472">Membrane</keyword>
<dbReference type="Gene3D" id="3.90.70.10">
    <property type="entry name" value="Cysteine proteinases"/>
    <property type="match status" value="1"/>
</dbReference>
<name>A0A8K0L3F7_9PEZI</name>
<dbReference type="InterPro" id="IPR050164">
    <property type="entry name" value="Peptidase_C19"/>
</dbReference>
<feature type="region of interest" description="Disordered" evidence="2">
    <location>
        <begin position="485"/>
        <end position="610"/>
    </location>
</feature>
<protein>
    <recommendedName>
        <fullName evidence="1">Ubiquitin carboxyl-terminal hydrolase</fullName>
        <ecNumber evidence="1">3.4.19.12</ecNumber>
    </recommendedName>
</protein>
<keyword evidence="1" id="KW-0645">Protease</keyword>
<feature type="region of interest" description="Disordered" evidence="2">
    <location>
        <begin position="205"/>
        <end position="255"/>
    </location>
</feature>
<dbReference type="CDD" id="cd02662">
    <property type="entry name" value="Peptidase_C19F"/>
    <property type="match status" value="1"/>
</dbReference>
<dbReference type="InterPro" id="IPR018200">
    <property type="entry name" value="USP_CS"/>
</dbReference>
<dbReference type="GO" id="GO:0006508">
    <property type="term" value="P:proteolysis"/>
    <property type="evidence" value="ECO:0007669"/>
    <property type="project" value="UniProtKB-KW"/>
</dbReference>
<feature type="compositionally biased region" description="Basic and acidic residues" evidence="2">
    <location>
        <begin position="594"/>
        <end position="604"/>
    </location>
</feature>
<dbReference type="SUPFAM" id="SSF54001">
    <property type="entry name" value="Cysteine proteinases"/>
    <property type="match status" value="1"/>
</dbReference>